<accession>A0A7K0C3J9</accession>
<feature type="transmembrane region" description="Helical" evidence="1">
    <location>
        <begin position="124"/>
        <end position="147"/>
    </location>
</feature>
<feature type="transmembrane region" description="Helical" evidence="1">
    <location>
        <begin position="242"/>
        <end position="262"/>
    </location>
</feature>
<proteinExistence type="predicted"/>
<dbReference type="Proteomes" id="UP000487268">
    <property type="component" value="Unassembled WGS sequence"/>
</dbReference>
<evidence type="ECO:0000313" key="3">
    <source>
        <dbReference type="Proteomes" id="UP000487268"/>
    </source>
</evidence>
<feature type="transmembrane region" description="Helical" evidence="1">
    <location>
        <begin position="180"/>
        <end position="198"/>
    </location>
</feature>
<gene>
    <name evidence="2" type="ORF">ACRB68_61170</name>
</gene>
<dbReference type="EMBL" id="WEGH01000004">
    <property type="protein sequence ID" value="MQY08015.1"/>
    <property type="molecule type" value="Genomic_DNA"/>
</dbReference>
<evidence type="ECO:0000313" key="2">
    <source>
        <dbReference type="EMBL" id="MQY08015.1"/>
    </source>
</evidence>
<sequence>MSAHVADRSTVARVAGRWPEWAGYAAGGWSAAGVLLALYWAAGGQVGYPLGDVRMGRGLAGVVAVLLAVGGVLAVASMRTGGRRPPRRWTVVGLWFCCALAGVGTFGFVMNVVMLVFAGEVDDGPVFAVQLLCAVGTVLFAGAALAFQRGTAGACALCGRVHAQTGTMKVAPPPAPAPRAVRRAAWVGTLAFLPYIYWKSTWALGGSFAGVTADEAVAEFKRNGASELVLTLERYGLDFTTLSALLGIFLLMGLTHSWGQVFPRWAPGLTGRRVPRWLPLTPAWLGTMTLAPYGVIAGIGYLLPPVLGLADLPDVGLTTGWNGWLIAACGLGAFGPYGIALGIAAWSYQRRTRPLCVTSSEPAVAAEDLDGADGDVAAPVHGAGR</sequence>
<keyword evidence="1" id="KW-1133">Transmembrane helix</keyword>
<feature type="transmembrane region" description="Helical" evidence="1">
    <location>
        <begin position="283"/>
        <end position="303"/>
    </location>
</feature>
<dbReference type="AlphaFoldDB" id="A0A7K0C3J9"/>
<comment type="caution">
    <text evidence="2">The sequence shown here is derived from an EMBL/GenBank/DDBJ whole genome shotgun (WGS) entry which is preliminary data.</text>
</comment>
<name>A0A7K0C3J9_9ACTN</name>
<feature type="transmembrane region" description="Helical" evidence="1">
    <location>
        <begin position="58"/>
        <end position="77"/>
    </location>
</feature>
<feature type="transmembrane region" description="Helical" evidence="1">
    <location>
        <begin position="89"/>
        <end position="118"/>
    </location>
</feature>
<feature type="transmembrane region" description="Helical" evidence="1">
    <location>
        <begin position="21"/>
        <end position="42"/>
    </location>
</feature>
<protein>
    <submittedName>
        <fullName evidence="2">Uncharacterized protein</fullName>
    </submittedName>
</protein>
<evidence type="ECO:0000256" key="1">
    <source>
        <dbReference type="SAM" id="Phobius"/>
    </source>
</evidence>
<reference evidence="2 3" key="1">
    <citation type="submission" date="2019-10" db="EMBL/GenBank/DDBJ databases">
        <title>Actinomadura rubteroloni sp. nov. and Actinomadura macrotermitis sp. nov., isolated from the gut of fungus growing-termite Macrotermes natalensis.</title>
        <authorList>
            <person name="Benndorf R."/>
            <person name="Martin K."/>
            <person name="Kuefner M."/>
            <person name="De Beer W."/>
            <person name="Kaster A.-K."/>
            <person name="Vollmers J."/>
            <person name="Poulsen M."/>
            <person name="Beemelmanns C."/>
        </authorList>
    </citation>
    <scope>NUCLEOTIDE SEQUENCE [LARGE SCALE GENOMIC DNA]</scope>
    <source>
        <strain evidence="2 3">RB68</strain>
    </source>
</reference>
<keyword evidence="1" id="KW-0472">Membrane</keyword>
<keyword evidence="3" id="KW-1185">Reference proteome</keyword>
<organism evidence="2 3">
    <name type="scientific">Actinomadura macrotermitis</name>
    <dbReference type="NCBI Taxonomy" id="2585200"/>
    <lineage>
        <taxon>Bacteria</taxon>
        <taxon>Bacillati</taxon>
        <taxon>Actinomycetota</taxon>
        <taxon>Actinomycetes</taxon>
        <taxon>Streptosporangiales</taxon>
        <taxon>Thermomonosporaceae</taxon>
        <taxon>Actinomadura</taxon>
    </lineage>
</organism>
<keyword evidence="1" id="KW-0812">Transmembrane</keyword>
<feature type="transmembrane region" description="Helical" evidence="1">
    <location>
        <begin position="323"/>
        <end position="346"/>
    </location>
</feature>